<sequence>MQEEHWEEVYQTKAVDRVSWFQSKAETSLRLITDTGMSHDAPLIDIGSGASRLIDNLITSGFTKITALDISTSALNASKKRLKAKAEQVTWLVGDVLESAFAAGQFAIWHDRAVFHFLITPEQQQRYVEQAAHAVEQGGYVVIATFAEDGPEKCSGLPAQRYSAQQLAEVFAPQFSLVHTEREIHKTPHGAEQKFNYCVLRRN</sequence>
<name>A0A1I6GI69_9GAMM</name>
<dbReference type="PANTHER" id="PTHR12843:SF5">
    <property type="entry name" value="EEF1A LYSINE METHYLTRANSFERASE 2"/>
    <property type="match status" value="1"/>
</dbReference>
<dbReference type="PANTHER" id="PTHR12843">
    <property type="entry name" value="PROTEIN-LYSINE N-METHYLTRANSFERASE METTL10"/>
    <property type="match status" value="1"/>
</dbReference>
<accession>A0A1I6GI69</accession>
<dbReference type="InterPro" id="IPR029063">
    <property type="entry name" value="SAM-dependent_MTases_sf"/>
</dbReference>
<feature type="domain" description="Methyltransferase" evidence="1">
    <location>
        <begin position="44"/>
        <end position="139"/>
    </location>
</feature>
<keyword evidence="3" id="KW-1185">Reference proteome</keyword>
<dbReference type="Pfam" id="PF13649">
    <property type="entry name" value="Methyltransf_25"/>
    <property type="match status" value="1"/>
</dbReference>
<dbReference type="InterPro" id="IPR041698">
    <property type="entry name" value="Methyltransf_25"/>
</dbReference>
<dbReference type="GO" id="GO:0008168">
    <property type="term" value="F:methyltransferase activity"/>
    <property type="evidence" value="ECO:0007669"/>
    <property type="project" value="UniProtKB-KW"/>
</dbReference>
<organism evidence="2 3">
    <name type="scientific">Pseudidiomarina maritima</name>
    <dbReference type="NCBI Taxonomy" id="519453"/>
    <lineage>
        <taxon>Bacteria</taxon>
        <taxon>Pseudomonadati</taxon>
        <taxon>Pseudomonadota</taxon>
        <taxon>Gammaproteobacteria</taxon>
        <taxon>Alteromonadales</taxon>
        <taxon>Idiomarinaceae</taxon>
        <taxon>Pseudidiomarina</taxon>
    </lineage>
</organism>
<dbReference type="AlphaFoldDB" id="A0A1I6GI69"/>
<dbReference type="Gene3D" id="3.40.50.150">
    <property type="entry name" value="Vaccinia Virus protein VP39"/>
    <property type="match status" value="1"/>
</dbReference>
<keyword evidence="2" id="KW-0489">Methyltransferase</keyword>
<gene>
    <name evidence="2" type="ORF">SAMN04488070_0748</name>
</gene>
<evidence type="ECO:0000313" key="3">
    <source>
        <dbReference type="Proteomes" id="UP000199424"/>
    </source>
</evidence>
<evidence type="ECO:0000313" key="2">
    <source>
        <dbReference type="EMBL" id="SFR41860.1"/>
    </source>
</evidence>
<protein>
    <submittedName>
        <fullName evidence="2">Methyltransferase domain-containing protein</fullName>
    </submittedName>
</protein>
<dbReference type="Proteomes" id="UP000199424">
    <property type="component" value="Unassembled WGS sequence"/>
</dbReference>
<dbReference type="RefSeq" id="WP_092855406.1">
    <property type="nucleotide sequence ID" value="NZ_FOYU01000001.1"/>
</dbReference>
<proteinExistence type="predicted"/>
<dbReference type="SUPFAM" id="SSF53335">
    <property type="entry name" value="S-adenosyl-L-methionine-dependent methyltransferases"/>
    <property type="match status" value="1"/>
</dbReference>
<keyword evidence="2" id="KW-0808">Transferase</keyword>
<dbReference type="GO" id="GO:0032259">
    <property type="term" value="P:methylation"/>
    <property type="evidence" value="ECO:0007669"/>
    <property type="project" value="UniProtKB-KW"/>
</dbReference>
<dbReference type="EMBL" id="FOYU01000001">
    <property type="protein sequence ID" value="SFR41860.1"/>
    <property type="molecule type" value="Genomic_DNA"/>
</dbReference>
<evidence type="ECO:0000259" key="1">
    <source>
        <dbReference type="Pfam" id="PF13649"/>
    </source>
</evidence>
<dbReference type="CDD" id="cd02440">
    <property type="entry name" value="AdoMet_MTases"/>
    <property type="match status" value="1"/>
</dbReference>
<reference evidence="3" key="1">
    <citation type="submission" date="2016-10" db="EMBL/GenBank/DDBJ databases">
        <authorList>
            <person name="Varghese N."/>
            <person name="Submissions S."/>
        </authorList>
    </citation>
    <scope>NUCLEOTIDE SEQUENCE [LARGE SCALE GENOMIC DNA]</scope>
    <source>
        <strain evidence="3">CGMCC 1.7285</strain>
    </source>
</reference>